<dbReference type="RefSeq" id="WP_116413149.1">
    <property type="nucleotide sequence ID" value="NZ_NBXB01000084.1"/>
</dbReference>
<organism evidence="2 3">
    <name type="scientific">Subtercola boreus</name>
    <dbReference type="NCBI Taxonomy" id="120213"/>
    <lineage>
        <taxon>Bacteria</taxon>
        <taxon>Bacillati</taxon>
        <taxon>Actinomycetota</taxon>
        <taxon>Actinomycetes</taxon>
        <taxon>Micrococcales</taxon>
        <taxon>Microbacteriaceae</taxon>
        <taxon>Subtercola</taxon>
    </lineage>
</organism>
<feature type="domain" description="NAD-dependent epimerase/dehydratase" evidence="1">
    <location>
        <begin position="3"/>
        <end position="214"/>
    </location>
</feature>
<proteinExistence type="predicted"/>
<gene>
    <name evidence="2" type="ORF">B7R22_18355</name>
</gene>
<dbReference type="SUPFAM" id="SSF51735">
    <property type="entry name" value="NAD(P)-binding Rossmann-fold domains"/>
    <property type="match status" value="1"/>
</dbReference>
<sequence>MQVFITGGTGYLGTVLVEHLITAGHDVVALARSEASAARLRQAGAKPVAGSLSDTAVLTDAAAGADAVIHAAVDYAMTEESTVIELAAVRALVAGAASGATPKPFVFTSTGLVYGFDEDQDTSEDAVLPETSAQPVKVAAERIVLEEAGVTGIVIRAGLVFGRGGSALVTGLIQSAQHSGTSIYVGDGENAWLPVHVEDIADLYVAALERPVAGVFNAVGSVPFTFRALAEAIGDLTGKLVASVPLEVAEEGFGPAARSLTTTSRLNASKANETFGWTPAPRSLIDDVRSGSYGEAAAK</sequence>
<accession>A0A3E0VPY9</accession>
<dbReference type="GO" id="GO:0005737">
    <property type="term" value="C:cytoplasm"/>
    <property type="evidence" value="ECO:0007669"/>
    <property type="project" value="TreeGrafter"/>
</dbReference>
<evidence type="ECO:0000313" key="3">
    <source>
        <dbReference type="Proteomes" id="UP000256541"/>
    </source>
</evidence>
<dbReference type="AlphaFoldDB" id="A0A3E0VPY9"/>
<dbReference type="OrthoDB" id="9801785at2"/>
<comment type="caution">
    <text evidence="2">The sequence shown here is derived from an EMBL/GenBank/DDBJ whole genome shotgun (WGS) entry which is preliminary data.</text>
</comment>
<reference evidence="2 3" key="1">
    <citation type="submission" date="2017-04" db="EMBL/GenBank/DDBJ databases">
        <title>Comparative genome analysis of Subtercola boreus.</title>
        <authorList>
            <person name="Cho Y.-J."/>
            <person name="Cho A."/>
            <person name="Kim O.-S."/>
            <person name="Lee J.-I."/>
        </authorList>
    </citation>
    <scope>NUCLEOTIDE SEQUENCE [LARGE SCALE GENOMIC DNA]</scope>
    <source>
        <strain evidence="2 3">P27479</strain>
    </source>
</reference>
<dbReference type="InterPro" id="IPR001509">
    <property type="entry name" value="Epimerase_deHydtase"/>
</dbReference>
<dbReference type="GO" id="GO:0004029">
    <property type="term" value="F:aldehyde dehydrogenase (NAD+) activity"/>
    <property type="evidence" value="ECO:0007669"/>
    <property type="project" value="TreeGrafter"/>
</dbReference>
<dbReference type="InterPro" id="IPR051783">
    <property type="entry name" value="NAD(P)-dependent_oxidoreduct"/>
</dbReference>
<dbReference type="PANTHER" id="PTHR48079">
    <property type="entry name" value="PROTEIN YEEZ"/>
    <property type="match status" value="1"/>
</dbReference>
<protein>
    <recommendedName>
        <fullName evidence="1">NAD-dependent epimerase/dehydratase domain-containing protein</fullName>
    </recommendedName>
</protein>
<dbReference type="Gene3D" id="3.40.50.720">
    <property type="entry name" value="NAD(P)-binding Rossmann-like Domain"/>
    <property type="match status" value="1"/>
</dbReference>
<dbReference type="Pfam" id="PF01370">
    <property type="entry name" value="Epimerase"/>
    <property type="match status" value="1"/>
</dbReference>
<evidence type="ECO:0000313" key="2">
    <source>
        <dbReference type="EMBL" id="RFA11679.1"/>
    </source>
</evidence>
<dbReference type="PANTHER" id="PTHR48079:SF6">
    <property type="entry name" value="NAD(P)-BINDING DOMAIN-CONTAINING PROTEIN-RELATED"/>
    <property type="match status" value="1"/>
</dbReference>
<evidence type="ECO:0000259" key="1">
    <source>
        <dbReference type="Pfam" id="PF01370"/>
    </source>
</evidence>
<dbReference type="EMBL" id="NBXB01000084">
    <property type="protein sequence ID" value="RFA11679.1"/>
    <property type="molecule type" value="Genomic_DNA"/>
</dbReference>
<dbReference type="Proteomes" id="UP000256541">
    <property type="component" value="Unassembled WGS sequence"/>
</dbReference>
<name>A0A3E0VPY9_9MICO</name>
<dbReference type="InterPro" id="IPR036291">
    <property type="entry name" value="NAD(P)-bd_dom_sf"/>
</dbReference>